<name>T1ADC3_9ZZZZ</name>
<dbReference type="GO" id="GO:0016787">
    <property type="term" value="F:hydrolase activity"/>
    <property type="evidence" value="ECO:0007669"/>
    <property type="project" value="UniProtKB-KW"/>
</dbReference>
<dbReference type="InterPro" id="IPR001539">
    <property type="entry name" value="Peptidase_U32"/>
</dbReference>
<keyword evidence="2" id="KW-0378">Hydrolase</keyword>
<dbReference type="PANTHER" id="PTHR30217:SF10">
    <property type="entry name" value="23S RRNA 5-HYDROXYCYTIDINE C2501 SYNTHASE"/>
    <property type="match status" value="1"/>
</dbReference>
<organism evidence="2">
    <name type="scientific">mine drainage metagenome</name>
    <dbReference type="NCBI Taxonomy" id="410659"/>
    <lineage>
        <taxon>unclassified sequences</taxon>
        <taxon>metagenomes</taxon>
        <taxon>ecological metagenomes</taxon>
    </lineage>
</organism>
<dbReference type="Pfam" id="PF01136">
    <property type="entry name" value="Peptidase_U32"/>
    <property type="match status" value="1"/>
</dbReference>
<proteinExistence type="predicted"/>
<accession>T1ADC3</accession>
<sequence>MELVVASNFDPELIASTREFPIVSFFGNFPVTLVGGGRPPHILPRITEAQFRTHVAAVHASGREFYATFNTSDLGLREYSAGFLERLQAEVTRLVEIGVDGFVVAIPALIEWIHREYPYTRLSASTFARIRTVAQGEYFLRRGADTLVIEEANRDFRLLRGLAAAGARVEVLVNQTCIHDCPFRFHHLNTSSLASQTDTVDAPWFEFPLLQCGLEVARDPAQMIAGIFVRPEDLEVYEEAGVHRFKISGRNQTTPWIRRAVQAYTARQYPGNLLDILSYVQNRGPRAALQRLDQEGVSPEIVRPLRAALDPLGTMTIDNRAFPKGFLRRIAATDCAAISCRDCGYCAGVARQVVRINGHRLSEYVPPGDLPAGEELLPAFGSTYPGNTPQERAGRPPIPR</sequence>
<comment type="caution">
    <text evidence="2">The sequence shown here is derived from an EMBL/GenBank/DDBJ whole genome shotgun (WGS) entry which is preliminary data.</text>
</comment>
<protein>
    <submittedName>
        <fullName evidence="2">Peptidase U32</fullName>
        <ecNumber evidence="2">3.4.-.-</ecNumber>
    </submittedName>
</protein>
<reference evidence="2" key="2">
    <citation type="journal article" date="2014" name="ISME J.">
        <title>Microbial stratification in low pH oxic and suboxic macroscopic growths along an acid mine drainage.</title>
        <authorList>
            <person name="Mendez-Garcia C."/>
            <person name="Mesa V."/>
            <person name="Sprenger R.R."/>
            <person name="Richter M."/>
            <person name="Diez M.S."/>
            <person name="Solano J."/>
            <person name="Bargiela R."/>
            <person name="Golyshina O.V."/>
            <person name="Manteca A."/>
            <person name="Ramos J.L."/>
            <person name="Gallego J.R."/>
            <person name="Llorente I."/>
            <person name="Martins Dos Santos V.A."/>
            <person name="Jensen O.N."/>
            <person name="Pelaez A.I."/>
            <person name="Sanchez J."/>
            <person name="Ferrer M."/>
        </authorList>
    </citation>
    <scope>NUCLEOTIDE SEQUENCE</scope>
</reference>
<dbReference type="EC" id="3.4.-.-" evidence="2"/>
<gene>
    <name evidence="2" type="ORF">B1B_09600</name>
</gene>
<dbReference type="AlphaFoldDB" id="T1ADC3"/>
<reference evidence="2" key="1">
    <citation type="submission" date="2013-08" db="EMBL/GenBank/DDBJ databases">
        <authorList>
            <person name="Mendez C."/>
            <person name="Richter M."/>
            <person name="Ferrer M."/>
            <person name="Sanchez J."/>
        </authorList>
    </citation>
    <scope>NUCLEOTIDE SEQUENCE</scope>
</reference>
<dbReference type="EMBL" id="AUZY01006364">
    <property type="protein sequence ID" value="EQD54628.1"/>
    <property type="molecule type" value="Genomic_DNA"/>
</dbReference>
<feature type="region of interest" description="Disordered" evidence="1">
    <location>
        <begin position="380"/>
        <end position="400"/>
    </location>
</feature>
<dbReference type="InterPro" id="IPR051454">
    <property type="entry name" value="RNA/ubiquinone_mod_enzymes"/>
</dbReference>
<evidence type="ECO:0000256" key="1">
    <source>
        <dbReference type="SAM" id="MobiDB-lite"/>
    </source>
</evidence>
<dbReference type="PANTHER" id="PTHR30217">
    <property type="entry name" value="PEPTIDASE U32 FAMILY"/>
    <property type="match status" value="1"/>
</dbReference>
<evidence type="ECO:0000313" key="2">
    <source>
        <dbReference type="EMBL" id="EQD54628.1"/>
    </source>
</evidence>